<keyword evidence="1" id="KW-0732">Signal</keyword>
<sequence>MLRFLSANFLIWTLIGSLKPGKFTVSDACETNPSLRPNGTCQLVPPACTT</sequence>
<dbReference type="AlphaFoldDB" id="A0A9K3N4I7"/>
<name>A0A9K3N4I7_HELAN</name>
<accession>A0A9K3N4I7</accession>
<evidence type="ECO:0000256" key="1">
    <source>
        <dbReference type="SAM" id="SignalP"/>
    </source>
</evidence>
<organism evidence="2 3">
    <name type="scientific">Helianthus annuus</name>
    <name type="common">Common sunflower</name>
    <dbReference type="NCBI Taxonomy" id="4232"/>
    <lineage>
        <taxon>Eukaryota</taxon>
        <taxon>Viridiplantae</taxon>
        <taxon>Streptophyta</taxon>
        <taxon>Embryophyta</taxon>
        <taxon>Tracheophyta</taxon>
        <taxon>Spermatophyta</taxon>
        <taxon>Magnoliopsida</taxon>
        <taxon>eudicotyledons</taxon>
        <taxon>Gunneridae</taxon>
        <taxon>Pentapetalae</taxon>
        <taxon>asterids</taxon>
        <taxon>campanulids</taxon>
        <taxon>Asterales</taxon>
        <taxon>Asteraceae</taxon>
        <taxon>Asteroideae</taxon>
        <taxon>Heliantheae alliance</taxon>
        <taxon>Heliantheae</taxon>
        <taxon>Helianthus</taxon>
    </lineage>
</organism>
<gene>
    <name evidence="2" type="ORF">HanXRQr2_Chr10g0443541</name>
</gene>
<comment type="caution">
    <text evidence="2">The sequence shown here is derived from an EMBL/GenBank/DDBJ whole genome shotgun (WGS) entry which is preliminary data.</text>
</comment>
<dbReference type="EMBL" id="MNCJ02000325">
    <property type="protein sequence ID" value="KAF5786652.1"/>
    <property type="molecule type" value="Genomic_DNA"/>
</dbReference>
<feature type="chain" id="PRO_5039925403" evidence="1">
    <location>
        <begin position="18"/>
        <end position="50"/>
    </location>
</feature>
<dbReference type="Gramene" id="mRNA:HanXRQr2_Chr10g0443541">
    <property type="protein sequence ID" value="CDS:HanXRQr2_Chr10g0443541.1"/>
    <property type="gene ID" value="HanXRQr2_Chr10g0443541"/>
</dbReference>
<proteinExistence type="predicted"/>
<protein>
    <submittedName>
        <fullName evidence="2">Uncharacterized protein</fullName>
    </submittedName>
</protein>
<evidence type="ECO:0000313" key="2">
    <source>
        <dbReference type="EMBL" id="KAF5786652.1"/>
    </source>
</evidence>
<reference evidence="2" key="2">
    <citation type="submission" date="2020-06" db="EMBL/GenBank/DDBJ databases">
        <title>Helianthus annuus Genome sequencing and assembly Release 2.</title>
        <authorList>
            <person name="Gouzy J."/>
            <person name="Langlade N."/>
            <person name="Munos S."/>
        </authorList>
    </citation>
    <scope>NUCLEOTIDE SEQUENCE</scope>
    <source>
        <tissue evidence="2">Leaves</tissue>
    </source>
</reference>
<reference evidence="2" key="1">
    <citation type="journal article" date="2017" name="Nature">
        <title>The sunflower genome provides insights into oil metabolism, flowering and Asterid evolution.</title>
        <authorList>
            <person name="Badouin H."/>
            <person name="Gouzy J."/>
            <person name="Grassa C.J."/>
            <person name="Murat F."/>
            <person name="Staton S.E."/>
            <person name="Cottret L."/>
            <person name="Lelandais-Briere C."/>
            <person name="Owens G.L."/>
            <person name="Carrere S."/>
            <person name="Mayjonade B."/>
            <person name="Legrand L."/>
            <person name="Gill N."/>
            <person name="Kane N.C."/>
            <person name="Bowers J.E."/>
            <person name="Hubner S."/>
            <person name="Bellec A."/>
            <person name="Berard A."/>
            <person name="Berges H."/>
            <person name="Blanchet N."/>
            <person name="Boniface M.C."/>
            <person name="Brunel D."/>
            <person name="Catrice O."/>
            <person name="Chaidir N."/>
            <person name="Claudel C."/>
            <person name="Donnadieu C."/>
            <person name="Faraut T."/>
            <person name="Fievet G."/>
            <person name="Helmstetter N."/>
            <person name="King M."/>
            <person name="Knapp S.J."/>
            <person name="Lai Z."/>
            <person name="Le Paslier M.C."/>
            <person name="Lippi Y."/>
            <person name="Lorenzon L."/>
            <person name="Mandel J.R."/>
            <person name="Marage G."/>
            <person name="Marchand G."/>
            <person name="Marquand E."/>
            <person name="Bret-Mestries E."/>
            <person name="Morien E."/>
            <person name="Nambeesan S."/>
            <person name="Nguyen T."/>
            <person name="Pegot-Espagnet P."/>
            <person name="Pouilly N."/>
            <person name="Raftis F."/>
            <person name="Sallet E."/>
            <person name="Schiex T."/>
            <person name="Thomas J."/>
            <person name="Vandecasteele C."/>
            <person name="Vares D."/>
            <person name="Vear F."/>
            <person name="Vautrin S."/>
            <person name="Crespi M."/>
            <person name="Mangin B."/>
            <person name="Burke J.M."/>
            <person name="Salse J."/>
            <person name="Munos S."/>
            <person name="Vincourt P."/>
            <person name="Rieseberg L.H."/>
            <person name="Langlade N.B."/>
        </authorList>
    </citation>
    <scope>NUCLEOTIDE SEQUENCE</scope>
    <source>
        <tissue evidence="2">Leaves</tissue>
    </source>
</reference>
<dbReference type="Proteomes" id="UP000215914">
    <property type="component" value="Unassembled WGS sequence"/>
</dbReference>
<feature type="signal peptide" evidence="1">
    <location>
        <begin position="1"/>
        <end position="17"/>
    </location>
</feature>
<evidence type="ECO:0000313" key="3">
    <source>
        <dbReference type="Proteomes" id="UP000215914"/>
    </source>
</evidence>
<keyword evidence="3" id="KW-1185">Reference proteome</keyword>